<dbReference type="InterPro" id="IPR037177">
    <property type="entry name" value="DLC_sf"/>
</dbReference>
<accession>F0X0N5</accession>
<feature type="compositionally biased region" description="Polar residues" evidence="1">
    <location>
        <begin position="114"/>
        <end position="127"/>
    </location>
</feature>
<reference evidence="3" key="1">
    <citation type="journal article" date="2011" name="PLoS Biol.">
        <title>Gene gain and loss during evolution of obligate parasitism in the white rust pathogen of Arabidopsis thaliana.</title>
        <authorList>
            <person name="Kemen E."/>
            <person name="Gardiner A."/>
            <person name="Schultz-Larsen T."/>
            <person name="Kemen A.C."/>
            <person name="Balmuth A.L."/>
            <person name="Robert-Seilaniantz A."/>
            <person name="Bailey K."/>
            <person name="Holub E."/>
            <person name="Studholme D.J."/>
            <person name="Maclean D."/>
            <person name="Jones J.D."/>
        </authorList>
    </citation>
    <scope>NUCLEOTIDE SEQUENCE</scope>
</reference>
<dbReference type="HOGENOM" id="CLU_384715_0_0_1"/>
<feature type="region of interest" description="Disordered" evidence="1">
    <location>
        <begin position="23"/>
        <end position="52"/>
    </location>
</feature>
<feature type="transmembrane region" description="Helical" evidence="2">
    <location>
        <begin position="628"/>
        <end position="646"/>
    </location>
</feature>
<feature type="region of interest" description="Disordered" evidence="1">
    <location>
        <begin position="287"/>
        <end position="314"/>
    </location>
</feature>
<keyword evidence="2" id="KW-1133">Transmembrane helix</keyword>
<feature type="transmembrane region" description="Helical" evidence="2">
    <location>
        <begin position="490"/>
        <end position="507"/>
    </location>
</feature>
<evidence type="ECO:0000313" key="3">
    <source>
        <dbReference type="EMBL" id="CCA27328.1"/>
    </source>
</evidence>
<feature type="transmembrane region" description="Helical" evidence="2">
    <location>
        <begin position="690"/>
        <end position="712"/>
    </location>
</feature>
<evidence type="ECO:0000256" key="1">
    <source>
        <dbReference type="SAM" id="MobiDB-lite"/>
    </source>
</evidence>
<dbReference type="GO" id="GO:0030286">
    <property type="term" value="C:dynein complex"/>
    <property type="evidence" value="ECO:0007669"/>
    <property type="project" value="InterPro"/>
</dbReference>
<organism evidence="3">
    <name type="scientific">Albugo laibachii Nc14</name>
    <dbReference type="NCBI Taxonomy" id="890382"/>
    <lineage>
        <taxon>Eukaryota</taxon>
        <taxon>Sar</taxon>
        <taxon>Stramenopiles</taxon>
        <taxon>Oomycota</taxon>
        <taxon>Peronosporomycetes</taxon>
        <taxon>Albuginales</taxon>
        <taxon>Albuginaceae</taxon>
        <taxon>Albugo</taxon>
    </lineage>
</organism>
<protein>
    <submittedName>
        <fullName evidence="3">AlNc14C509G11981 protein</fullName>
    </submittedName>
</protein>
<keyword evidence="2" id="KW-0812">Transmembrane</keyword>
<evidence type="ECO:0000256" key="2">
    <source>
        <dbReference type="SAM" id="Phobius"/>
    </source>
</evidence>
<dbReference type="SUPFAM" id="SSF54648">
    <property type="entry name" value="DLC"/>
    <property type="match status" value="1"/>
</dbReference>
<feature type="region of interest" description="Disordered" evidence="1">
    <location>
        <begin position="91"/>
        <end position="185"/>
    </location>
</feature>
<keyword evidence="2" id="KW-0472">Membrane</keyword>
<gene>
    <name evidence="3" type="primary">AlNc14C509G11981</name>
    <name evidence="3" type="ORF">ALNC14_134720</name>
</gene>
<feature type="compositionally biased region" description="Basic and acidic residues" evidence="1">
    <location>
        <begin position="160"/>
        <end position="177"/>
    </location>
</feature>
<dbReference type="GO" id="GO:0007017">
    <property type="term" value="P:microtubule-based process"/>
    <property type="evidence" value="ECO:0007669"/>
    <property type="project" value="InterPro"/>
</dbReference>
<name>F0X0N5_9STRA</name>
<reference evidence="3" key="2">
    <citation type="submission" date="2011-02" db="EMBL/GenBank/DDBJ databases">
        <authorList>
            <person name="MacLean D."/>
        </authorList>
    </citation>
    <scope>NUCLEOTIDE SEQUENCE</scope>
</reference>
<feature type="compositionally biased region" description="Basic and acidic residues" evidence="1">
    <location>
        <begin position="33"/>
        <end position="52"/>
    </location>
</feature>
<dbReference type="EMBL" id="FR824544">
    <property type="protein sequence ID" value="CCA27328.1"/>
    <property type="molecule type" value="Genomic_DNA"/>
</dbReference>
<feature type="compositionally biased region" description="Basic residues" evidence="1">
    <location>
        <begin position="292"/>
        <end position="304"/>
    </location>
</feature>
<sequence>MKDDEDGVPEDAMEIRVIKKQQPVSPVETLCGSDERGDDVSDSTREKSYRLSRMDSVVCKNTKKSQKMATRVVESKGSVVKAELLVEISKQAVQRDEEDILSKEDTKQLVPQRIGSTTSASLSSEQISGRDHQSGEASHETRICKKRREADNESNLEASTESHEAASSRGRPLHDNDDQSELTKMNIDISGRYKRGMTAENVVDRKVTESEASQPDAEREPDHIFLDLSMHEHSRCDRFLDVDMRGVSERCISSEKTLPNQKLYVKAGVGASSKGLDAKELTQVHTNASLGSKKKRKKRRRKHRSTEETEVAPTISHGDEGVNITAKQILAYPHEHSCAQSHVEPRIEMAENYDTNFQPEDIGSGLVTKSAKQSRWDDGNWLTYHTRHWKRRHTGEEYSAWERQKQNFQVRSTDSCQRFGDSIQKKLKDVADRIIIKAASTCSNGEEFAQKLGNLSIKSGSEWGIVVGAEFVADICCWSDEYFVRRCKKFGLVVLFFRTFHLYNFAGDQIKRQEAIKMKQTKFALLGSNMEGVMRQWIISHAIELRQTFKAPSDDNKMARNLKRDLTIKFGGDWYVFVSANRQLYCPSRLHAAGWLDFAIGTSRIVVYTFGYDDECIEKVAWFRRSKVWFLCFPFAGCTWIIWSWFLSWSVYNSLQPNPIVGFCPNLEYDFISRDVCLADESFTATNNTVVAVLKAIIASWHMWILLLFFLVRKMILKC</sequence>
<proteinExistence type="predicted"/>
<feature type="compositionally biased region" description="Basic and acidic residues" evidence="1">
    <location>
        <begin position="128"/>
        <end position="151"/>
    </location>
</feature>
<dbReference type="AlphaFoldDB" id="F0X0N5"/>